<name>A0A1Y5RC65_9RHOB</name>
<reference evidence="1 2" key="1">
    <citation type="submission" date="2017-03" db="EMBL/GenBank/DDBJ databases">
        <authorList>
            <person name="Afonso C.L."/>
            <person name="Miller P.J."/>
            <person name="Scott M.A."/>
            <person name="Spackman E."/>
            <person name="Goraichik I."/>
            <person name="Dimitrov K.M."/>
            <person name="Suarez D.L."/>
            <person name="Swayne D.E."/>
        </authorList>
    </citation>
    <scope>NUCLEOTIDE SEQUENCE [LARGE SCALE GENOMIC DNA]</scope>
    <source>
        <strain evidence="1 2">CECT 7639</strain>
    </source>
</reference>
<sequence>MWGAYSACRGLETWRKERESDLAKRLAAAIYQYRKSLLEITHPDVSPEERQLENGPQENLGPNYFVYWFRFGKTKVPLKAVEEILAEGELRWGSEIYRMFEPIEQTERNLLRKILATDETAYASNQERISGVHSADEFLKDLAYKKTCEAAREIQTAFRPIVDFLKGKV</sequence>
<dbReference type="EMBL" id="FWFO01000001">
    <property type="protein sequence ID" value="SLN13924.1"/>
    <property type="molecule type" value="Genomic_DNA"/>
</dbReference>
<gene>
    <name evidence="1" type="ORF">TRL7639_00180</name>
</gene>
<evidence type="ECO:0000313" key="1">
    <source>
        <dbReference type="EMBL" id="SLN13924.1"/>
    </source>
</evidence>
<dbReference type="Proteomes" id="UP000193077">
    <property type="component" value="Unassembled WGS sequence"/>
</dbReference>
<organism evidence="1 2">
    <name type="scientific">Falsiruegeria litorea R37</name>
    <dbReference type="NCBI Taxonomy" id="1200284"/>
    <lineage>
        <taxon>Bacteria</taxon>
        <taxon>Pseudomonadati</taxon>
        <taxon>Pseudomonadota</taxon>
        <taxon>Alphaproteobacteria</taxon>
        <taxon>Rhodobacterales</taxon>
        <taxon>Roseobacteraceae</taxon>
        <taxon>Falsiruegeria</taxon>
    </lineage>
</organism>
<proteinExistence type="predicted"/>
<keyword evidence="2" id="KW-1185">Reference proteome</keyword>
<evidence type="ECO:0000313" key="2">
    <source>
        <dbReference type="Proteomes" id="UP000193077"/>
    </source>
</evidence>
<protein>
    <submittedName>
        <fullName evidence="1">Uncharacterized protein</fullName>
    </submittedName>
</protein>
<dbReference type="AlphaFoldDB" id="A0A1Y5RC65"/>
<accession>A0A1Y5RC65</accession>